<sequence>MPNTSTSEQARNQAREALEKRGQTAKNFAELNNLNPSTVYAVLSGQSHCRRGEAHRAAVLLGIKDGVIEQ</sequence>
<protein>
    <recommendedName>
        <fullName evidence="4">DNA-binding protein</fullName>
    </recommendedName>
</protein>
<dbReference type="InterPro" id="IPR026365">
    <property type="entry name" value="BcepMu_gp16"/>
</dbReference>
<dbReference type="EMBL" id="MOBK01000006">
    <property type="protein sequence ID" value="RON20571.1"/>
    <property type="molecule type" value="Genomic_DNA"/>
</dbReference>
<dbReference type="SUPFAM" id="SSF47413">
    <property type="entry name" value="lambda repressor-like DNA-binding domains"/>
    <property type="match status" value="1"/>
</dbReference>
<evidence type="ECO:0000313" key="2">
    <source>
        <dbReference type="EMBL" id="RON20571.1"/>
    </source>
</evidence>
<gene>
    <name evidence="2" type="ORF">BK660_16080</name>
</gene>
<comment type="caution">
    <text evidence="2">The sequence shown here is derived from an EMBL/GenBank/DDBJ whole genome shotgun (WGS) entry which is preliminary data.</text>
</comment>
<dbReference type="AlphaFoldDB" id="A0A423I554"/>
<organism evidence="2 3">
    <name type="scientific">Pseudomonas brassicacearum</name>
    <dbReference type="NCBI Taxonomy" id="930166"/>
    <lineage>
        <taxon>Bacteria</taxon>
        <taxon>Pseudomonadati</taxon>
        <taxon>Pseudomonadota</taxon>
        <taxon>Gammaproteobacteria</taxon>
        <taxon>Pseudomonadales</taxon>
        <taxon>Pseudomonadaceae</taxon>
        <taxon>Pseudomonas</taxon>
    </lineage>
</organism>
<dbReference type="NCBIfam" id="TIGR04111">
    <property type="entry name" value="BcepMu_gp16"/>
    <property type="match status" value="1"/>
</dbReference>
<evidence type="ECO:0008006" key="4">
    <source>
        <dbReference type="Google" id="ProtNLM"/>
    </source>
</evidence>
<reference evidence="2 3" key="1">
    <citation type="submission" date="2016-10" db="EMBL/GenBank/DDBJ databases">
        <title>Comparative genome analysis of multiple Pseudomonas spp. focuses on biocontrol and plant growth promoting traits.</title>
        <authorList>
            <person name="Tao X.-Y."/>
            <person name="Taylor C.G."/>
        </authorList>
    </citation>
    <scope>NUCLEOTIDE SEQUENCE [LARGE SCALE GENOMIC DNA]</scope>
    <source>
        <strain evidence="2 3">38D7</strain>
    </source>
</reference>
<proteinExistence type="predicted"/>
<accession>A0A423I554</accession>
<evidence type="ECO:0000313" key="3">
    <source>
        <dbReference type="Proteomes" id="UP000285636"/>
    </source>
</evidence>
<feature type="compositionally biased region" description="Polar residues" evidence="1">
    <location>
        <begin position="1"/>
        <end position="12"/>
    </location>
</feature>
<dbReference type="Proteomes" id="UP000285636">
    <property type="component" value="Unassembled WGS sequence"/>
</dbReference>
<dbReference type="GO" id="GO:0003677">
    <property type="term" value="F:DNA binding"/>
    <property type="evidence" value="ECO:0007669"/>
    <property type="project" value="InterPro"/>
</dbReference>
<feature type="region of interest" description="Disordered" evidence="1">
    <location>
        <begin position="1"/>
        <end position="21"/>
    </location>
</feature>
<dbReference type="InterPro" id="IPR010982">
    <property type="entry name" value="Lambda_DNA-bd_dom_sf"/>
</dbReference>
<evidence type="ECO:0000256" key="1">
    <source>
        <dbReference type="SAM" id="MobiDB-lite"/>
    </source>
</evidence>
<name>A0A423I554_9PSED</name>
<dbReference type="RefSeq" id="WP_123434195.1">
    <property type="nucleotide sequence ID" value="NZ_MOBK01000006.1"/>
</dbReference>